<evidence type="ECO:0000256" key="1">
    <source>
        <dbReference type="SAM" id="Phobius"/>
    </source>
</evidence>
<feature type="transmembrane region" description="Helical" evidence="1">
    <location>
        <begin position="260"/>
        <end position="279"/>
    </location>
</feature>
<dbReference type="OrthoDB" id="1928282at2"/>
<keyword evidence="2" id="KW-0436">Ligase</keyword>
<accession>A0A4R7K9P8</accession>
<feature type="transmembrane region" description="Helical" evidence="1">
    <location>
        <begin position="12"/>
        <end position="31"/>
    </location>
</feature>
<evidence type="ECO:0000313" key="3">
    <source>
        <dbReference type="Proteomes" id="UP000295325"/>
    </source>
</evidence>
<evidence type="ECO:0000313" key="2">
    <source>
        <dbReference type="EMBL" id="TDT50829.1"/>
    </source>
</evidence>
<dbReference type="Proteomes" id="UP000295325">
    <property type="component" value="Unassembled WGS sequence"/>
</dbReference>
<dbReference type="AlphaFoldDB" id="A0A4R7K9P8"/>
<feature type="transmembrane region" description="Helical" evidence="1">
    <location>
        <begin position="229"/>
        <end position="248"/>
    </location>
</feature>
<feature type="transmembrane region" description="Helical" evidence="1">
    <location>
        <begin position="96"/>
        <end position="117"/>
    </location>
</feature>
<feature type="transmembrane region" description="Helical" evidence="1">
    <location>
        <begin position="72"/>
        <end position="90"/>
    </location>
</feature>
<name>A0A4R7K9P8_9CLOT</name>
<comment type="caution">
    <text evidence="2">The sequence shown here is derived from an EMBL/GenBank/DDBJ whole genome shotgun (WGS) entry which is preliminary data.</text>
</comment>
<feature type="transmembrane region" description="Helical" evidence="1">
    <location>
        <begin position="206"/>
        <end position="223"/>
    </location>
</feature>
<dbReference type="InterPro" id="IPR051533">
    <property type="entry name" value="WaaL-like"/>
</dbReference>
<protein>
    <submittedName>
        <fullName evidence="2">O-antigen ligase-like membrane protein</fullName>
    </submittedName>
</protein>
<organism evidence="2 3">
    <name type="scientific">Fonticella tunisiensis</name>
    <dbReference type="NCBI Taxonomy" id="1096341"/>
    <lineage>
        <taxon>Bacteria</taxon>
        <taxon>Bacillati</taxon>
        <taxon>Bacillota</taxon>
        <taxon>Clostridia</taxon>
        <taxon>Eubacteriales</taxon>
        <taxon>Clostridiaceae</taxon>
        <taxon>Fonticella</taxon>
    </lineage>
</organism>
<keyword evidence="1" id="KW-1133">Transmembrane helix</keyword>
<feature type="transmembrane region" description="Helical" evidence="1">
    <location>
        <begin position="423"/>
        <end position="444"/>
    </location>
</feature>
<feature type="transmembrane region" description="Helical" evidence="1">
    <location>
        <begin position="37"/>
        <end position="60"/>
    </location>
</feature>
<dbReference type="RefSeq" id="WP_133628979.1">
    <property type="nucleotide sequence ID" value="NZ_SOAZ01000024.1"/>
</dbReference>
<dbReference type="PANTHER" id="PTHR37422:SF13">
    <property type="entry name" value="LIPOPOLYSACCHARIDE BIOSYNTHESIS PROTEIN PA4999-RELATED"/>
    <property type="match status" value="1"/>
</dbReference>
<keyword evidence="1" id="KW-0812">Transmembrane</keyword>
<proteinExistence type="predicted"/>
<dbReference type="PANTHER" id="PTHR37422">
    <property type="entry name" value="TEICHURONIC ACID BIOSYNTHESIS PROTEIN TUAE"/>
    <property type="match status" value="1"/>
</dbReference>
<feature type="transmembrane region" description="Helical" evidence="1">
    <location>
        <begin position="369"/>
        <end position="389"/>
    </location>
</feature>
<keyword evidence="3" id="KW-1185">Reference proteome</keyword>
<sequence>MKKLSSINHKIIDALLIVALLFSSVTGWYTLDYIGMNLFWGVFILLSMVIFCLIIARCGFKAVIDGLFRSKFNFVVAAYLLWTAFTYLINGGGKSTLLYIFKMWFIVGIYLLMLRIYLASLEEESRGQLVYKICKYVFLLGIFHSVIGLNQFITLNNTILGVTISDWPAYNPASMYGNVNGHGTYLFLSIIAGIYYLILRDKKNGKGFIIFGLVLQAYMLYLTVARTSIVSAAVYVFLNLVAFIIFNTKQFKLLFNKRTLAAILISNLVMMGIIMLPGYRNELNLPGNNKSTRSAADMLAEKNEKGVNQRQFIWLAVIRDYKRYVLVGDGLQYNIVNKIDVEKVISSRSKGAERISYHNTLFRYFASNGLAGVIIFIAVFSYVPLTLLIKMFRNRKLNMKYFNIITLFTSIFLYMQMEEVYLGEIGFIQLVTLITIAYGSQYLYRNID</sequence>
<dbReference type="GO" id="GO:0016874">
    <property type="term" value="F:ligase activity"/>
    <property type="evidence" value="ECO:0007669"/>
    <property type="project" value="UniProtKB-KW"/>
</dbReference>
<gene>
    <name evidence="2" type="ORF">EDD71_12442</name>
</gene>
<dbReference type="GO" id="GO:0016020">
    <property type="term" value="C:membrane"/>
    <property type="evidence" value="ECO:0007669"/>
    <property type="project" value="UniProtKB-SubCell"/>
</dbReference>
<feature type="transmembrane region" description="Helical" evidence="1">
    <location>
        <begin position="129"/>
        <end position="147"/>
    </location>
</feature>
<keyword evidence="1" id="KW-0472">Membrane</keyword>
<feature type="transmembrane region" description="Helical" evidence="1">
    <location>
        <begin position="401"/>
        <end position="417"/>
    </location>
</feature>
<reference evidence="2 3" key="1">
    <citation type="submission" date="2019-03" db="EMBL/GenBank/DDBJ databases">
        <title>Genomic Encyclopedia of Type Strains, Phase IV (KMG-IV): sequencing the most valuable type-strain genomes for metagenomic binning, comparative biology and taxonomic classification.</title>
        <authorList>
            <person name="Goeker M."/>
        </authorList>
    </citation>
    <scope>NUCLEOTIDE SEQUENCE [LARGE SCALE GENOMIC DNA]</scope>
    <source>
        <strain evidence="2 3">DSM 24455</strain>
    </source>
</reference>
<dbReference type="EMBL" id="SOAZ01000024">
    <property type="protein sequence ID" value="TDT50829.1"/>
    <property type="molecule type" value="Genomic_DNA"/>
</dbReference>
<feature type="transmembrane region" description="Helical" evidence="1">
    <location>
        <begin position="182"/>
        <end position="199"/>
    </location>
</feature>